<reference evidence="1" key="1">
    <citation type="submission" date="2014-09" db="EMBL/GenBank/DDBJ databases">
        <authorList>
            <person name="Magalhaes I.L.F."/>
            <person name="Oliveira U."/>
            <person name="Santos F.R."/>
            <person name="Vidigal T.H.D.A."/>
            <person name="Brescovit A.D."/>
            <person name="Santos A.J."/>
        </authorList>
    </citation>
    <scope>NUCLEOTIDE SEQUENCE</scope>
    <source>
        <tissue evidence="1">Shoot tissue taken approximately 20 cm above the soil surface</tissue>
    </source>
</reference>
<sequence length="12" mass="1404">MPPGAPRRLRRP</sequence>
<organism evidence="1">
    <name type="scientific">Arundo donax</name>
    <name type="common">Giant reed</name>
    <name type="synonym">Donax arundinaceus</name>
    <dbReference type="NCBI Taxonomy" id="35708"/>
    <lineage>
        <taxon>Eukaryota</taxon>
        <taxon>Viridiplantae</taxon>
        <taxon>Streptophyta</taxon>
        <taxon>Embryophyta</taxon>
        <taxon>Tracheophyta</taxon>
        <taxon>Spermatophyta</taxon>
        <taxon>Magnoliopsida</taxon>
        <taxon>Liliopsida</taxon>
        <taxon>Poales</taxon>
        <taxon>Poaceae</taxon>
        <taxon>PACMAD clade</taxon>
        <taxon>Arundinoideae</taxon>
        <taxon>Arundineae</taxon>
        <taxon>Arundo</taxon>
    </lineage>
</organism>
<evidence type="ECO:0000313" key="1">
    <source>
        <dbReference type="EMBL" id="JAD40213.1"/>
    </source>
</evidence>
<dbReference type="EMBL" id="GBRH01257682">
    <property type="protein sequence ID" value="JAD40213.1"/>
    <property type="molecule type" value="Transcribed_RNA"/>
</dbReference>
<protein>
    <submittedName>
        <fullName evidence="1">Uncharacterized protein</fullName>
    </submittedName>
</protein>
<accession>A0A0A8ZRB3</accession>
<name>A0A0A8ZRB3_ARUDO</name>
<proteinExistence type="predicted"/>
<reference evidence="1" key="2">
    <citation type="journal article" date="2015" name="Data Brief">
        <title>Shoot transcriptome of the giant reed, Arundo donax.</title>
        <authorList>
            <person name="Barrero R.A."/>
            <person name="Guerrero F.D."/>
            <person name="Moolhuijzen P."/>
            <person name="Goolsby J.A."/>
            <person name="Tidwell J."/>
            <person name="Bellgard S.E."/>
            <person name="Bellgard M.I."/>
        </authorList>
    </citation>
    <scope>NUCLEOTIDE SEQUENCE</scope>
    <source>
        <tissue evidence="1">Shoot tissue taken approximately 20 cm above the soil surface</tissue>
    </source>
</reference>